<dbReference type="PANTHER" id="PTHR24422:SF21">
    <property type="entry name" value="CHEMOTAXIS PROTEIN METHYLTRANSFERASE 1"/>
    <property type="match status" value="1"/>
</dbReference>
<evidence type="ECO:0000313" key="7">
    <source>
        <dbReference type="EMBL" id="XDO95280.1"/>
    </source>
</evidence>
<dbReference type="GO" id="GO:0008983">
    <property type="term" value="F:protein-glutamate O-methyltransferase activity"/>
    <property type="evidence" value="ECO:0007669"/>
    <property type="project" value="UniProtKB-EC"/>
</dbReference>
<evidence type="ECO:0000256" key="4">
    <source>
        <dbReference type="ARBA" id="ARBA00022679"/>
    </source>
</evidence>
<dbReference type="Gene3D" id="3.40.50.150">
    <property type="entry name" value="Vaccinia Virus protein VP39"/>
    <property type="match status" value="1"/>
</dbReference>
<comment type="catalytic activity">
    <reaction evidence="1">
        <text>L-glutamyl-[protein] + S-adenosyl-L-methionine = [protein]-L-glutamate 5-O-methyl ester + S-adenosyl-L-homocysteine</text>
        <dbReference type="Rhea" id="RHEA:24452"/>
        <dbReference type="Rhea" id="RHEA-COMP:10208"/>
        <dbReference type="Rhea" id="RHEA-COMP:10311"/>
        <dbReference type="ChEBI" id="CHEBI:29973"/>
        <dbReference type="ChEBI" id="CHEBI:57856"/>
        <dbReference type="ChEBI" id="CHEBI:59789"/>
        <dbReference type="ChEBI" id="CHEBI:82795"/>
        <dbReference type="EC" id="2.1.1.80"/>
    </reaction>
</comment>
<dbReference type="SMART" id="SM00138">
    <property type="entry name" value="MeTrc"/>
    <property type="match status" value="1"/>
</dbReference>
<dbReference type="Pfam" id="PF03705">
    <property type="entry name" value="CheR_N"/>
    <property type="match status" value="1"/>
</dbReference>
<accession>A0AB39KNV8</accession>
<evidence type="ECO:0000256" key="1">
    <source>
        <dbReference type="ARBA" id="ARBA00001541"/>
    </source>
</evidence>
<dbReference type="SUPFAM" id="SSF53335">
    <property type="entry name" value="S-adenosyl-L-methionine-dependent methyltransferases"/>
    <property type="match status" value="1"/>
</dbReference>
<dbReference type="InterPro" id="IPR050903">
    <property type="entry name" value="Bact_Chemotaxis_MeTrfase"/>
</dbReference>
<dbReference type="PANTHER" id="PTHR24422">
    <property type="entry name" value="CHEMOTAXIS PROTEIN METHYLTRANSFERASE"/>
    <property type="match status" value="1"/>
</dbReference>
<evidence type="ECO:0000256" key="3">
    <source>
        <dbReference type="ARBA" id="ARBA00022603"/>
    </source>
</evidence>
<dbReference type="Pfam" id="PF01739">
    <property type="entry name" value="CheR"/>
    <property type="match status" value="1"/>
</dbReference>
<dbReference type="InterPro" id="IPR036804">
    <property type="entry name" value="CheR_N_sf"/>
</dbReference>
<evidence type="ECO:0000256" key="5">
    <source>
        <dbReference type="ARBA" id="ARBA00022691"/>
    </source>
</evidence>
<keyword evidence="4" id="KW-0808">Transferase</keyword>
<proteinExistence type="predicted"/>
<feature type="domain" description="CheR-type methyltransferase" evidence="6">
    <location>
        <begin position="1"/>
        <end position="275"/>
    </location>
</feature>
<evidence type="ECO:0000256" key="2">
    <source>
        <dbReference type="ARBA" id="ARBA00012534"/>
    </source>
</evidence>
<dbReference type="InterPro" id="IPR029063">
    <property type="entry name" value="SAM-dependent_MTases_sf"/>
</dbReference>
<dbReference type="InterPro" id="IPR022642">
    <property type="entry name" value="CheR_C"/>
</dbReference>
<dbReference type="GO" id="GO:0032259">
    <property type="term" value="P:methylation"/>
    <property type="evidence" value="ECO:0007669"/>
    <property type="project" value="UniProtKB-KW"/>
</dbReference>
<gene>
    <name evidence="7" type="ORF">ABOZ73_10655</name>
</gene>
<dbReference type="RefSeq" id="WP_369058130.1">
    <property type="nucleotide sequence ID" value="NZ_CP158375.1"/>
</dbReference>
<organism evidence="7">
    <name type="scientific">Caulobacter sp. 73W</name>
    <dbReference type="NCBI Taxonomy" id="3161137"/>
    <lineage>
        <taxon>Bacteria</taxon>
        <taxon>Pseudomonadati</taxon>
        <taxon>Pseudomonadota</taxon>
        <taxon>Alphaproteobacteria</taxon>
        <taxon>Caulobacterales</taxon>
        <taxon>Caulobacteraceae</taxon>
        <taxon>Caulobacter</taxon>
    </lineage>
</organism>
<dbReference type="InterPro" id="IPR022641">
    <property type="entry name" value="CheR_N"/>
</dbReference>
<protein>
    <recommendedName>
        <fullName evidence="2">protein-glutamate O-methyltransferase</fullName>
        <ecNumber evidence="2">2.1.1.80</ecNumber>
    </recommendedName>
</protein>
<name>A0AB39KNV8_9CAUL</name>
<dbReference type="InterPro" id="IPR000780">
    <property type="entry name" value="CheR_MeTrfase"/>
</dbReference>
<reference evidence="7" key="1">
    <citation type="submission" date="2024-06" db="EMBL/GenBank/DDBJ databases">
        <title>Caulobacter inopinatus, sp. nov.</title>
        <authorList>
            <person name="Donachie S.P."/>
        </authorList>
    </citation>
    <scope>NUCLEOTIDE SEQUENCE</scope>
    <source>
        <strain evidence="7">73W</strain>
    </source>
</reference>
<dbReference type="AlphaFoldDB" id="A0AB39KNV8"/>
<dbReference type="EC" id="2.1.1.80" evidence="2"/>
<dbReference type="SUPFAM" id="SSF47757">
    <property type="entry name" value="Chemotaxis receptor methyltransferase CheR, N-terminal domain"/>
    <property type="match status" value="1"/>
</dbReference>
<evidence type="ECO:0000259" key="6">
    <source>
        <dbReference type="PROSITE" id="PS50123"/>
    </source>
</evidence>
<dbReference type="Gene3D" id="1.10.155.10">
    <property type="entry name" value="Chemotaxis receptor methyltransferase CheR, N-terminal domain"/>
    <property type="match status" value="1"/>
</dbReference>
<dbReference type="PROSITE" id="PS50123">
    <property type="entry name" value="CHER"/>
    <property type="match status" value="1"/>
</dbReference>
<dbReference type="EMBL" id="CP158375">
    <property type="protein sequence ID" value="XDO95280.1"/>
    <property type="molecule type" value="Genomic_DNA"/>
</dbReference>
<dbReference type="PRINTS" id="PR00996">
    <property type="entry name" value="CHERMTFRASE"/>
</dbReference>
<keyword evidence="3" id="KW-0489">Methyltransferase</keyword>
<keyword evidence="5" id="KW-0949">S-adenosyl-L-methionine</keyword>
<sequence>MKPDDLEFLAALCRSRAGLKVALEKTYLINSRLSPVARREGFSSIDDMIAAVRGKREERLIWAVVEAMTGAETAFFFPREAFNQFEKELLPAMAQRRPGEPVRIWSAACSTGQEAYSLAMMAEEARAAIPGLRPELFGSDLSERCLEKAQSGLYTQFEVQRGLPIRKLVTHFEKTDEMWALEPRVRQMVRWRRINLISDLSALGRFDIIFLRGVLATMEETMRDRVLENVAVTLAADGFLVLSPGDDLGGLAGALRPLDGQPGVFGLDPNFRKAA</sequence>